<sequence length="455" mass="49786">MQDRDTIDRRTFTRRTAAVTGAIALAGCVGGEEPGDGDETGDGDGNGDDDVAAVPELPEIEDPPDAVYVPTHREAMRMLEPIDAGEFRLAPMLSYPHPFWVIAGGGSAEEEVERIDPDDGRGVHMMFTLWDAETGIVLPVDEGTQITIYRDDEQVGSPRSPWAMISQEMGFHFGDNVSLPEDGTYTVEVTITPVSTTKTGDLEGRLEERQTATFEFVYDDEFRHEVVGGVEYLDEDDWGRRGALGPMDHGHGEGGHAHGEEHGDGHHDDGHQHGDGDGHHDDGHQHGDEHRDDGGHDDHDHHHVPYSELPDVDEYPGTVLVDPDADERPAETMDLPRSGDGAFLATLTEPGFRLADGDERYLLVSPRTPYNRVPLADMSLSVTVERDGETVAEPSLEQTLDSELDLHYGTSVADVQPGDSVTITVESPPQVARHRGYETAFLEMPPVELTIPEES</sequence>
<dbReference type="AlphaFoldDB" id="A0A5D5AK68"/>
<evidence type="ECO:0000256" key="1">
    <source>
        <dbReference type="SAM" id="MobiDB-lite"/>
    </source>
</evidence>
<feature type="compositionally biased region" description="Basic and acidic residues" evidence="1">
    <location>
        <begin position="248"/>
        <end position="305"/>
    </location>
</feature>
<name>A0A5D5AK68_9EURY</name>
<feature type="compositionally biased region" description="Acidic residues" evidence="1">
    <location>
        <begin position="33"/>
        <end position="51"/>
    </location>
</feature>
<dbReference type="RefSeq" id="WP_149082150.1">
    <property type="nucleotide sequence ID" value="NZ_VTAW01000019.1"/>
</dbReference>
<accession>A0A5D5AK68</accession>
<keyword evidence="4" id="KW-1185">Reference proteome</keyword>
<protein>
    <recommendedName>
        <fullName evidence="2">DUF7350 domain-containing protein</fullName>
    </recommendedName>
</protein>
<reference evidence="3 4" key="1">
    <citation type="submission" date="2019-08" db="EMBL/GenBank/DDBJ databases">
        <title>Archaea genome.</title>
        <authorList>
            <person name="Kajale S."/>
            <person name="Shouche Y."/>
            <person name="Deshpande N."/>
            <person name="Sharma A."/>
        </authorList>
    </citation>
    <scope>NUCLEOTIDE SEQUENCE [LARGE SCALE GENOMIC DNA]</scope>
    <source>
        <strain evidence="3 4">ESP3B_9</strain>
    </source>
</reference>
<dbReference type="Proteomes" id="UP000324104">
    <property type="component" value="Unassembled WGS sequence"/>
</dbReference>
<feature type="region of interest" description="Disordered" evidence="1">
    <location>
        <begin position="243"/>
        <end position="342"/>
    </location>
</feature>
<evidence type="ECO:0000313" key="3">
    <source>
        <dbReference type="EMBL" id="TYT61353.1"/>
    </source>
</evidence>
<evidence type="ECO:0000259" key="2">
    <source>
        <dbReference type="Pfam" id="PF24041"/>
    </source>
</evidence>
<dbReference type="Pfam" id="PF24041">
    <property type="entry name" value="DUF7350"/>
    <property type="match status" value="1"/>
</dbReference>
<evidence type="ECO:0000313" key="4">
    <source>
        <dbReference type="Proteomes" id="UP000324104"/>
    </source>
</evidence>
<feature type="region of interest" description="Disordered" evidence="1">
    <location>
        <begin position="27"/>
        <end position="53"/>
    </location>
</feature>
<dbReference type="PROSITE" id="PS51257">
    <property type="entry name" value="PROKAR_LIPOPROTEIN"/>
    <property type="match status" value="1"/>
</dbReference>
<dbReference type="InterPro" id="IPR038482">
    <property type="entry name" value="Tp34-type_sf"/>
</dbReference>
<proteinExistence type="predicted"/>
<dbReference type="EMBL" id="VTAW01000019">
    <property type="protein sequence ID" value="TYT61353.1"/>
    <property type="molecule type" value="Genomic_DNA"/>
</dbReference>
<gene>
    <name evidence="3" type="ORF">FYC77_14185</name>
</gene>
<organism evidence="3 4">
    <name type="scientific">Natrialba swarupiae</name>
    <dbReference type="NCBI Taxonomy" id="2448032"/>
    <lineage>
        <taxon>Archaea</taxon>
        <taxon>Methanobacteriati</taxon>
        <taxon>Methanobacteriota</taxon>
        <taxon>Stenosarchaea group</taxon>
        <taxon>Halobacteria</taxon>
        <taxon>Halobacteriales</taxon>
        <taxon>Natrialbaceae</taxon>
        <taxon>Natrialba</taxon>
    </lineage>
</organism>
<comment type="caution">
    <text evidence="3">The sequence shown here is derived from an EMBL/GenBank/DDBJ whole genome shotgun (WGS) entry which is preliminary data.</text>
</comment>
<feature type="domain" description="DUF7350" evidence="2">
    <location>
        <begin position="327"/>
        <end position="450"/>
    </location>
</feature>
<dbReference type="Gene3D" id="2.60.40.2480">
    <property type="entry name" value="Periplasmic metal-binding protein Tp34-type"/>
    <property type="match status" value="1"/>
</dbReference>
<dbReference type="InterPro" id="IPR055774">
    <property type="entry name" value="DUF7350"/>
</dbReference>